<dbReference type="InterPro" id="IPR051312">
    <property type="entry name" value="Diverse_Substr_Oxidored"/>
</dbReference>
<evidence type="ECO:0000256" key="1">
    <source>
        <dbReference type="ARBA" id="ARBA00022630"/>
    </source>
</evidence>
<dbReference type="InterPro" id="IPR005107">
    <property type="entry name" value="CO_DH_flav_C"/>
</dbReference>
<evidence type="ECO:0000256" key="2">
    <source>
        <dbReference type="ARBA" id="ARBA00022827"/>
    </source>
</evidence>
<dbReference type="Gene3D" id="3.30.390.50">
    <property type="entry name" value="CO dehydrogenase flavoprotein, C-terminal domain"/>
    <property type="match status" value="1"/>
</dbReference>
<dbReference type="SUPFAM" id="SSF55447">
    <property type="entry name" value="CO dehydrogenase flavoprotein C-terminal domain-like"/>
    <property type="match status" value="1"/>
</dbReference>
<dbReference type="Gene3D" id="3.30.465.10">
    <property type="match status" value="1"/>
</dbReference>
<dbReference type="Pfam" id="PF03450">
    <property type="entry name" value="CO_deh_flav_C"/>
    <property type="match status" value="1"/>
</dbReference>
<dbReference type="EMBL" id="LNQN01000001">
    <property type="protein sequence ID" value="KSU84678.1"/>
    <property type="molecule type" value="Genomic_DNA"/>
</dbReference>
<evidence type="ECO:0000313" key="5">
    <source>
        <dbReference type="EMBL" id="KSU84678.1"/>
    </source>
</evidence>
<dbReference type="InterPro" id="IPR036318">
    <property type="entry name" value="FAD-bd_PCMH-like_sf"/>
</dbReference>
<keyword evidence="2" id="KW-0274">FAD</keyword>
<dbReference type="InterPro" id="IPR016167">
    <property type="entry name" value="FAD-bd_PCMH_sub1"/>
</dbReference>
<keyword evidence="3" id="KW-0560">Oxidoreductase</keyword>
<dbReference type="Gene3D" id="3.30.43.10">
    <property type="entry name" value="Uridine Diphospho-n-acetylenolpyruvylglucosamine Reductase, domain 2"/>
    <property type="match status" value="1"/>
</dbReference>
<dbReference type="OrthoDB" id="9774454at2"/>
<reference evidence="5 6" key="1">
    <citation type="journal article" date="2014" name="Antonie Van Leeuwenhoek">
        <title>Fictibacillus enclensis sp. nov., isolated from marine sediment.</title>
        <authorList>
            <person name="Dastager S.G."/>
            <person name="Mawlankar R."/>
            <person name="Srinivasan K."/>
            <person name="Tang S.K."/>
            <person name="Lee J.C."/>
            <person name="Ramana V.V."/>
            <person name="Shouche Y.S."/>
        </authorList>
    </citation>
    <scope>NUCLEOTIDE SEQUENCE [LARGE SCALE GENOMIC DNA]</scope>
    <source>
        <strain evidence="5 6">NIO-1003</strain>
    </source>
</reference>
<dbReference type="SMART" id="SM01092">
    <property type="entry name" value="CO_deh_flav_C"/>
    <property type="match status" value="1"/>
</dbReference>
<dbReference type="GO" id="GO:0071949">
    <property type="term" value="F:FAD binding"/>
    <property type="evidence" value="ECO:0007669"/>
    <property type="project" value="InterPro"/>
</dbReference>
<dbReference type="AlphaFoldDB" id="A0A0V8JBX0"/>
<organism evidence="5 6">
    <name type="scientific">Fictibacillus enclensis</name>
    <dbReference type="NCBI Taxonomy" id="1017270"/>
    <lineage>
        <taxon>Bacteria</taxon>
        <taxon>Bacillati</taxon>
        <taxon>Bacillota</taxon>
        <taxon>Bacilli</taxon>
        <taxon>Bacillales</taxon>
        <taxon>Fictibacillaceae</taxon>
        <taxon>Fictibacillus</taxon>
    </lineage>
</organism>
<sequence>MYVSEIDMLSPHSLLECLYLLENDKASFRLLAGGTDAVVRMKEGKWQHDCWLNLNNIDELKFIAIEKDEIHIGPLATHSEIISSPLLQDHADVLVQASREVGAAQMQNMGTIGGNIGTASPAGDTIPALFALGASIELTSITGKRQVSAEDFFIGPGKTVAFPNEIITKISFKIRGKHDIGIFQKLGPRKAQSISIVNVAISLSMKEGTKECLGGRIAFGSVGPTVLRAKKCEAMLSLGELSNDMISNISSVAWKEVMPISDIRASASYRRDMASALLERGLYRLMKRWADNERKPL</sequence>
<dbReference type="Pfam" id="PF00941">
    <property type="entry name" value="FAD_binding_5"/>
    <property type="match status" value="1"/>
</dbReference>
<name>A0A0V8JBX0_9BACL</name>
<dbReference type="PANTHER" id="PTHR42659">
    <property type="entry name" value="XANTHINE DEHYDROGENASE SUBUNIT C-RELATED"/>
    <property type="match status" value="1"/>
</dbReference>
<evidence type="ECO:0000256" key="3">
    <source>
        <dbReference type="ARBA" id="ARBA00023002"/>
    </source>
</evidence>
<dbReference type="GO" id="GO:0016491">
    <property type="term" value="F:oxidoreductase activity"/>
    <property type="evidence" value="ECO:0007669"/>
    <property type="project" value="UniProtKB-KW"/>
</dbReference>
<dbReference type="InterPro" id="IPR036683">
    <property type="entry name" value="CO_DH_flav_C_dom_sf"/>
</dbReference>
<dbReference type="InterPro" id="IPR016166">
    <property type="entry name" value="FAD-bd_PCMH"/>
</dbReference>
<accession>A0A0V8JBX0</accession>
<dbReference type="PANTHER" id="PTHR42659:SF2">
    <property type="entry name" value="XANTHINE DEHYDROGENASE SUBUNIT C-RELATED"/>
    <property type="match status" value="1"/>
</dbReference>
<dbReference type="PROSITE" id="PS51387">
    <property type="entry name" value="FAD_PCMH"/>
    <property type="match status" value="1"/>
</dbReference>
<dbReference type="Proteomes" id="UP000054099">
    <property type="component" value="Unassembled WGS sequence"/>
</dbReference>
<keyword evidence="1" id="KW-0285">Flavoprotein</keyword>
<feature type="domain" description="FAD-binding PCMH-type" evidence="4">
    <location>
        <begin position="1"/>
        <end position="177"/>
    </location>
</feature>
<keyword evidence="6" id="KW-1185">Reference proteome</keyword>
<proteinExistence type="predicted"/>
<dbReference type="RefSeq" id="WP_061968593.1">
    <property type="nucleotide sequence ID" value="NZ_FMAV01000001.1"/>
</dbReference>
<evidence type="ECO:0000259" key="4">
    <source>
        <dbReference type="PROSITE" id="PS51387"/>
    </source>
</evidence>
<dbReference type="InterPro" id="IPR002346">
    <property type="entry name" value="Mopterin_DH_FAD-bd"/>
</dbReference>
<comment type="caution">
    <text evidence="5">The sequence shown here is derived from an EMBL/GenBank/DDBJ whole genome shotgun (WGS) entry which is preliminary data.</text>
</comment>
<dbReference type="InterPro" id="IPR016169">
    <property type="entry name" value="FAD-bd_PCMH_sub2"/>
</dbReference>
<protein>
    <recommendedName>
        <fullName evidence="4">FAD-binding PCMH-type domain-containing protein</fullName>
    </recommendedName>
</protein>
<dbReference type="SUPFAM" id="SSF56176">
    <property type="entry name" value="FAD-binding/transporter-associated domain-like"/>
    <property type="match status" value="1"/>
</dbReference>
<evidence type="ECO:0000313" key="6">
    <source>
        <dbReference type="Proteomes" id="UP000054099"/>
    </source>
</evidence>
<gene>
    <name evidence="5" type="ORF">AS030_03850</name>
</gene>